<keyword evidence="4" id="KW-1185">Reference proteome</keyword>
<feature type="region of interest" description="Disordered" evidence="1">
    <location>
        <begin position="51"/>
        <end position="83"/>
    </location>
</feature>
<evidence type="ECO:0000256" key="1">
    <source>
        <dbReference type="SAM" id="MobiDB-lite"/>
    </source>
</evidence>
<evidence type="ECO:0000313" key="4">
    <source>
        <dbReference type="Proteomes" id="UP000198703"/>
    </source>
</evidence>
<name>A0A1H4BYN5_9RHOB</name>
<evidence type="ECO:0008006" key="5">
    <source>
        <dbReference type="Google" id="ProtNLM"/>
    </source>
</evidence>
<dbReference type="AlphaFoldDB" id="A0A1H4BYN5"/>
<protein>
    <recommendedName>
        <fullName evidence="5">Lipoprotein</fullName>
    </recommendedName>
</protein>
<evidence type="ECO:0000313" key="3">
    <source>
        <dbReference type="EMBL" id="SEA53193.1"/>
    </source>
</evidence>
<evidence type="ECO:0000256" key="2">
    <source>
        <dbReference type="SAM" id="SignalP"/>
    </source>
</evidence>
<gene>
    <name evidence="3" type="ORF">SAMN05444370_106110</name>
</gene>
<accession>A0A1H4BYN5</accession>
<reference evidence="3 4" key="1">
    <citation type="submission" date="2016-10" db="EMBL/GenBank/DDBJ databases">
        <authorList>
            <person name="de Groot N.N."/>
        </authorList>
    </citation>
    <scope>NUCLEOTIDE SEQUENCE [LARGE SCALE GENOMIC DNA]</scope>
    <source>
        <strain evidence="3 4">DSM 15345</strain>
    </source>
</reference>
<dbReference type="EMBL" id="FNQM01000006">
    <property type="protein sequence ID" value="SEA53193.1"/>
    <property type="molecule type" value="Genomic_DNA"/>
</dbReference>
<keyword evidence="2" id="KW-0732">Signal</keyword>
<sequence length="83" mass="9011">MTSRRAAFAAIALGLAGACSSGGGYVHNDPYYDYDFRYGIYSVHHHHDVDVSLPDRPRPPPGVRPGRPTTLPARVPRGGGPRR</sequence>
<feature type="signal peptide" evidence="2">
    <location>
        <begin position="1"/>
        <end position="21"/>
    </location>
</feature>
<dbReference type="Proteomes" id="UP000198703">
    <property type="component" value="Unassembled WGS sequence"/>
</dbReference>
<dbReference type="PROSITE" id="PS51257">
    <property type="entry name" value="PROKAR_LIPOPROTEIN"/>
    <property type="match status" value="1"/>
</dbReference>
<feature type="chain" id="PRO_5011650673" description="Lipoprotein" evidence="2">
    <location>
        <begin position="22"/>
        <end position="83"/>
    </location>
</feature>
<proteinExistence type="predicted"/>
<feature type="compositionally biased region" description="Low complexity" evidence="1">
    <location>
        <begin position="64"/>
        <end position="76"/>
    </location>
</feature>
<dbReference type="STRING" id="89524.SAMN05444370_106110"/>
<dbReference type="RefSeq" id="WP_093253600.1">
    <property type="nucleotide sequence ID" value="NZ_FNQM01000006.1"/>
</dbReference>
<organism evidence="3 4">
    <name type="scientific">Rubrimonas cliftonensis</name>
    <dbReference type="NCBI Taxonomy" id="89524"/>
    <lineage>
        <taxon>Bacteria</taxon>
        <taxon>Pseudomonadati</taxon>
        <taxon>Pseudomonadota</taxon>
        <taxon>Alphaproteobacteria</taxon>
        <taxon>Rhodobacterales</taxon>
        <taxon>Paracoccaceae</taxon>
        <taxon>Rubrimonas</taxon>
    </lineage>
</organism>